<dbReference type="CDD" id="cd16021">
    <property type="entry name" value="ALP_like"/>
    <property type="match status" value="1"/>
</dbReference>
<dbReference type="SUPFAM" id="SSF53649">
    <property type="entry name" value="Alkaline phosphatase-like"/>
    <property type="match status" value="1"/>
</dbReference>
<dbReference type="EMBL" id="CAJHNH020001024">
    <property type="protein sequence ID" value="CAG5121124.1"/>
    <property type="molecule type" value="Genomic_DNA"/>
</dbReference>
<evidence type="ECO:0000256" key="1">
    <source>
        <dbReference type="SAM" id="Phobius"/>
    </source>
</evidence>
<gene>
    <name evidence="2" type="ORF">CUNI_LOCUS6682</name>
</gene>
<evidence type="ECO:0000313" key="3">
    <source>
        <dbReference type="Proteomes" id="UP000678393"/>
    </source>
</evidence>
<dbReference type="FunFam" id="3.40.720.10:FF:000017">
    <property type="entry name" value="Predicted protein"/>
    <property type="match status" value="1"/>
</dbReference>
<dbReference type="Pfam" id="PF02995">
    <property type="entry name" value="DUF229"/>
    <property type="match status" value="1"/>
</dbReference>
<dbReference type="Proteomes" id="UP000678393">
    <property type="component" value="Unassembled WGS sequence"/>
</dbReference>
<dbReference type="InterPro" id="IPR004245">
    <property type="entry name" value="DUF229"/>
</dbReference>
<dbReference type="Gene3D" id="3.40.720.10">
    <property type="entry name" value="Alkaline Phosphatase, subunit A"/>
    <property type="match status" value="1"/>
</dbReference>
<proteinExistence type="predicted"/>
<keyword evidence="1" id="KW-0472">Membrane</keyword>
<accession>A0A8S3YW25</accession>
<dbReference type="AlphaFoldDB" id="A0A8S3YW25"/>
<evidence type="ECO:0008006" key="4">
    <source>
        <dbReference type="Google" id="ProtNLM"/>
    </source>
</evidence>
<keyword evidence="1" id="KW-1133">Transmembrane helix</keyword>
<dbReference type="PANTHER" id="PTHR10974:SF1">
    <property type="entry name" value="FI08016P-RELATED"/>
    <property type="match status" value="1"/>
</dbReference>
<comment type="caution">
    <text evidence="2">The sequence shown here is derived from an EMBL/GenBank/DDBJ whole genome shotgun (WGS) entry which is preliminary data.</text>
</comment>
<sequence>MYTGKIMKFLCNKYALFCFFMWSFVLLVYYAANESAILPFGHSFSIISAQFHNRNETAQVAGGQTGEAVVKSRQECIHPQLKVNDPVMMKHFKTYKPISCPGIAPPVCLFIRVCSSSFVSLSVCQSFRRCPSVHPLLCVCQSSCLLVYSLIVCLSICRRGFKGATTLDNFPFLWHKMKSLGYLTSWCNGSPLAAPFNWRMLGFSEKPTDFYSRPFYLYVHGDKKLPSPKICLGSRTQSQVWLNYFKDIFQMYKNKRKFLFHFITEFSHDDNNLMSLMDDDIQKLVEFLYEGNYLNNTLLILMGDHGARYSFIRSTWSGKLEERLPYFSFLFPDWFEKKYPEAIKNLRTNTKRLTTPFDLYETFQDIIHYNESAETNVSKRGISLFQEVPLERSCDHASIAPHWCACLAWKNVSLAENNTKLALQYTLDTINNYTAKYRDDCALLFIANVTMATKMETRQEVLQFKQTDSNGGIYKIDFSAKNKNELELYQLTFQTTPGGGHFEVTVTHDLVHKKFYVSDKEISRINKYGNDPACILEKNKQIRQYCYCNNNIR</sequence>
<protein>
    <recommendedName>
        <fullName evidence="4">DUF229 domain-containing protein</fullName>
    </recommendedName>
</protein>
<reference evidence="2" key="1">
    <citation type="submission" date="2021-04" db="EMBL/GenBank/DDBJ databases">
        <authorList>
            <consortium name="Molecular Ecology Group"/>
        </authorList>
    </citation>
    <scope>NUCLEOTIDE SEQUENCE</scope>
</reference>
<dbReference type="OrthoDB" id="413313at2759"/>
<evidence type="ECO:0000313" key="2">
    <source>
        <dbReference type="EMBL" id="CAG5121124.1"/>
    </source>
</evidence>
<dbReference type="InterPro" id="IPR017850">
    <property type="entry name" value="Alkaline_phosphatase_core_sf"/>
</dbReference>
<organism evidence="2 3">
    <name type="scientific">Candidula unifasciata</name>
    <dbReference type="NCBI Taxonomy" id="100452"/>
    <lineage>
        <taxon>Eukaryota</taxon>
        <taxon>Metazoa</taxon>
        <taxon>Spiralia</taxon>
        <taxon>Lophotrochozoa</taxon>
        <taxon>Mollusca</taxon>
        <taxon>Gastropoda</taxon>
        <taxon>Heterobranchia</taxon>
        <taxon>Euthyneura</taxon>
        <taxon>Panpulmonata</taxon>
        <taxon>Eupulmonata</taxon>
        <taxon>Stylommatophora</taxon>
        <taxon>Helicina</taxon>
        <taxon>Helicoidea</taxon>
        <taxon>Geomitridae</taxon>
        <taxon>Candidula</taxon>
    </lineage>
</organism>
<keyword evidence="3" id="KW-1185">Reference proteome</keyword>
<name>A0A8S3YW25_9EUPU</name>
<dbReference type="GO" id="GO:0005615">
    <property type="term" value="C:extracellular space"/>
    <property type="evidence" value="ECO:0007669"/>
    <property type="project" value="TreeGrafter"/>
</dbReference>
<dbReference type="PANTHER" id="PTHR10974">
    <property type="entry name" value="FI08016P-RELATED"/>
    <property type="match status" value="1"/>
</dbReference>
<keyword evidence="1" id="KW-0812">Transmembrane</keyword>
<feature type="transmembrane region" description="Helical" evidence="1">
    <location>
        <begin position="14"/>
        <end position="32"/>
    </location>
</feature>